<accession>A0A9N9SQF9</accession>
<gene>
    <name evidence="3" type="ORF">DIABBA_LOCUS420</name>
</gene>
<keyword evidence="1" id="KW-0539">Nucleus</keyword>
<dbReference type="OrthoDB" id="8118596at2759"/>
<organism evidence="3 4">
    <name type="scientific">Diabrotica balteata</name>
    <name type="common">Banded cucumber beetle</name>
    <dbReference type="NCBI Taxonomy" id="107213"/>
    <lineage>
        <taxon>Eukaryota</taxon>
        <taxon>Metazoa</taxon>
        <taxon>Ecdysozoa</taxon>
        <taxon>Arthropoda</taxon>
        <taxon>Hexapoda</taxon>
        <taxon>Insecta</taxon>
        <taxon>Pterygota</taxon>
        <taxon>Neoptera</taxon>
        <taxon>Endopterygota</taxon>
        <taxon>Coleoptera</taxon>
        <taxon>Polyphaga</taxon>
        <taxon>Cucujiformia</taxon>
        <taxon>Chrysomeloidea</taxon>
        <taxon>Chrysomelidae</taxon>
        <taxon>Galerucinae</taxon>
        <taxon>Diabroticina</taxon>
        <taxon>Diabroticites</taxon>
        <taxon>Diabrotica</taxon>
    </lineage>
</organism>
<dbReference type="GO" id="GO:0003677">
    <property type="term" value="F:DNA binding"/>
    <property type="evidence" value="ECO:0007669"/>
    <property type="project" value="InterPro"/>
</dbReference>
<evidence type="ECO:0000259" key="2">
    <source>
        <dbReference type="PROSITE" id="PS51031"/>
    </source>
</evidence>
<dbReference type="InterPro" id="IPR006578">
    <property type="entry name" value="MADF-dom"/>
</dbReference>
<comment type="subcellular location">
    <subcellularLocation>
        <location evidence="1">Nucleus</location>
    </subcellularLocation>
</comment>
<dbReference type="EMBL" id="OU898276">
    <property type="protein sequence ID" value="CAG9826291.1"/>
    <property type="molecule type" value="Genomic_DNA"/>
</dbReference>
<dbReference type="PROSITE" id="PS51031">
    <property type="entry name" value="BESS"/>
    <property type="match status" value="1"/>
</dbReference>
<dbReference type="InterPro" id="IPR004210">
    <property type="entry name" value="BESS_motif"/>
</dbReference>
<dbReference type="AlphaFoldDB" id="A0A9N9SQF9"/>
<reference evidence="3" key="1">
    <citation type="submission" date="2022-01" db="EMBL/GenBank/DDBJ databases">
        <authorList>
            <person name="King R."/>
        </authorList>
    </citation>
    <scope>NUCLEOTIDE SEQUENCE</scope>
</reference>
<feature type="domain" description="BESS" evidence="2">
    <location>
        <begin position="147"/>
        <end position="186"/>
    </location>
</feature>
<dbReference type="Pfam" id="PF10545">
    <property type="entry name" value="MADF_DNA_bdg"/>
    <property type="match status" value="1"/>
</dbReference>
<dbReference type="Proteomes" id="UP001153709">
    <property type="component" value="Chromosome 1"/>
</dbReference>
<keyword evidence="4" id="KW-1185">Reference proteome</keyword>
<proteinExistence type="predicted"/>
<evidence type="ECO:0000313" key="3">
    <source>
        <dbReference type="EMBL" id="CAG9826291.1"/>
    </source>
</evidence>
<name>A0A9N9SQF9_DIABA</name>
<dbReference type="GO" id="GO:0005634">
    <property type="term" value="C:nucleus"/>
    <property type="evidence" value="ECO:0007669"/>
    <property type="project" value="UniProtKB-SubCell"/>
</dbReference>
<sequence>MSSRKAILDNAMSKGATKKIVQKGDWKENVAKLKVLQKKWKVLRDGFNRYVSNAKKIKSDSGPNKKRQYVYYQQLSFLLALSTDKADAINSIEEEIETDDVLTASLEDSTFQRGQKRSSTTKEDNLMDQLTVNSNRKYTENLPTKEADDDKLFLLSLHGDFKNISDDYKLDAKIEMLTVLKKYKELSSEKNLHSN</sequence>
<evidence type="ECO:0000256" key="1">
    <source>
        <dbReference type="PROSITE-ProRule" id="PRU00371"/>
    </source>
</evidence>
<protein>
    <recommendedName>
        <fullName evidence="2">BESS domain-containing protein</fullName>
    </recommendedName>
</protein>
<dbReference type="Pfam" id="PF02944">
    <property type="entry name" value="BESS"/>
    <property type="match status" value="1"/>
</dbReference>
<evidence type="ECO:0000313" key="4">
    <source>
        <dbReference type="Proteomes" id="UP001153709"/>
    </source>
</evidence>